<dbReference type="STRING" id="1391654.AKJ09_10091"/>
<evidence type="ECO:0008006" key="4">
    <source>
        <dbReference type="Google" id="ProtNLM"/>
    </source>
</evidence>
<keyword evidence="1" id="KW-0812">Transmembrane</keyword>
<feature type="transmembrane region" description="Helical" evidence="1">
    <location>
        <begin position="173"/>
        <end position="200"/>
    </location>
</feature>
<dbReference type="Proteomes" id="UP000064967">
    <property type="component" value="Chromosome"/>
</dbReference>
<keyword evidence="1" id="KW-1133">Transmembrane helix</keyword>
<feature type="transmembrane region" description="Helical" evidence="1">
    <location>
        <begin position="303"/>
        <end position="325"/>
    </location>
</feature>
<organism evidence="2 3">
    <name type="scientific">Labilithrix luteola</name>
    <dbReference type="NCBI Taxonomy" id="1391654"/>
    <lineage>
        <taxon>Bacteria</taxon>
        <taxon>Pseudomonadati</taxon>
        <taxon>Myxococcota</taxon>
        <taxon>Polyangia</taxon>
        <taxon>Polyangiales</taxon>
        <taxon>Labilitrichaceae</taxon>
        <taxon>Labilithrix</taxon>
    </lineage>
</organism>
<feature type="transmembrane region" description="Helical" evidence="1">
    <location>
        <begin position="20"/>
        <end position="39"/>
    </location>
</feature>
<feature type="transmembrane region" description="Helical" evidence="1">
    <location>
        <begin position="267"/>
        <end position="291"/>
    </location>
</feature>
<dbReference type="KEGG" id="llu:AKJ09_10091"/>
<reference evidence="2 3" key="1">
    <citation type="submission" date="2015-08" db="EMBL/GenBank/DDBJ databases">
        <authorList>
            <person name="Babu N.S."/>
            <person name="Beckwith C.J."/>
            <person name="Beseler K.G."/>
            <person name="Brison A."/>
            <person name="Carone J.V."/>
            <person name="Caskin T.P."/>
            <person name="Diamond M."/>
            <person name="Durham M.E."/>
            <person name="Foxe J.M."/>
            <person name="Go M."/>
            <person name="Henderson B.A."/>
            <person name="Jones I.B."/>
            <person name="McGettigan J.A."/>
            <person name="Micheletti S.J."/>
            <person name="Nasrallah M.E."/>
            <person name="Ortiz D."/>
            <person name="Piller C.R."/>
            <person name="Privatt S.R."/>
            <person name="Schneider S.L."/>
            <person name="Sharp S."/>
            <person name="Smith T.C."/>
            <person name="Stanton J.D."/>
            <person name="Ullery H.E."/>
            <person name="Wilson R.J."/>
            <person name="Serrano M.G."/>
            <person name="Buck G."/>
            <person name="Lee V."/>
            <person name="Wang Y."/>
            <person name="Carvalho R."/>
            <person name="Voegtly L."/>
            <person name="Shi R."/>
            <person name="Duckworth R."/>
            <person name="Johnson A."/>
            <person name="Loviza R."/>
            <person name="Walstead R."/>
            <person name="Shah Z."/>
            <person name="Kiflezghi M."/>
            <person name="Wade K."/>
            <person name="Ball S.L."/>
            <person name="Bradley K.W."/>
            <person name="Asai D.J."/>
            <person name="Bowman C.A."/>
            <person name="Russell D.A."/>
            <person name="Pope W.H."/>
            <person name="Jacobs-Sera D."/>
            <person name="Hendrix R.W."/>
            <person name="Hatfull G.F."/>
        </authorList>
    </citation>
    <scope>NUCLEOTIDE SEQUENCE [LARGE SCALE GENOMIC DNA]</scope>
    <source>
        <strain evidence="2 3">DSM 27648</strain>
    </source>
</reference>
<accession>A0A0K1QCH5</accession>
<evidence type="ECO:0000313" key="3">
    <source>
        <dbReference type="Proteomes" id="UP000064967"/>
    </source>
</evidence>
<feature type="transmembrane region" description="Helical" evidence="1">
    <location>
        <begin position="345"/>
        <end position="366"/>
    </location>
</feature>
<feature type="transmembrane region" description="Helical" evidence="1">
    <location>
        <begin position="138"/>
        <end position="161"/>
    </location>
</feature>
<evidence type="ECO:0000256" key="1">
    <source>
        <dbReference type="SAM" id="Phobius"/>
    </source>
</evidence>
<keyword evidence="1" id="KW-0472">Membrane</keyword>
<gene>
    <name evidence="2" type="ORF">AKJ09_10091</name>
</gene>
<dbReference type="AlphaFoldDB" id="A0A0K1QCH5"/>
<feature type="transmembrane region" description="Helical" evidence="1">
    <location>
        <begin position="66"/>
        <end position="85"/>
    </location>
</feature>
<sequence length="541" mass="61125">MQGVVPDLAKAWHRLSDGQMSLLVGAVLFVTCAWPLAFVEVPPYQDLPNHLAAVAIIEHPERYPEFVFNGFFKTNAALFAWLFVVAKVTGAKMAARLFAVLVLAGNAFVLPRFVLAMTGSRQRMLVASLFMWPMVHNWFLTMGMLDFALAVPLSLGVLMGLERQRRAPTIKNGILITVLGIVTWYAHVFPLLIVHMLAAIEAALRPTWKERWETVKKMAVPLFPVAVLVAASLYQHLSDTVGPMTGFIDHRKTLPAWELGYNMWAEWLWGFSKLELSTLVPCLVLAGLGLWRRKESPPFFSPVALVALALMYCFSPYIVTNWFHVNSRFIPYLWLAFLLRVPASLPKKLVAVLGISAVFYSAGMGVDYMRLERERREFTAGIPVVPEGARLLPLLFRHKVASDNTRSIMHAWGYYVTEKLTAAPLLFAHSHSFPVMYSTPPPVRFNHLVLEGFAPSMAQPSAVCRNMLDGNVVVDDCESAYEATWREFWVDAMPRYDHLLVWDVTPEARALIPSAYRLTFEQGRLQIYERKTNPDERAHAH</sequence>
<protein>
    <recommendedName>
        <fullName evidence="4">Glycosyltransferase RgtA/B/C/D-like domain-containing protein</fullName>
    </recommendedName>
</protein>
<feature type="transmembrane region" description="Helical" evidence="1">
    <location>
        <begin position="97"/>
        <end position="118"/>
    </location>
</feature>
<evidence type="ECO:0000313" key="2">
    <source>
        <dbReference type="EMBL" id="AKV03428.1"/>
    </source>
</evidence>
<proteinExistence type="predicted"/>
<name>A0A0K1QCH5_9BACT</name>
<dbReference type="EMBL" id="CP012333">
    <property type="protein sequence ID" value="AKV03428.1"/>
    <property type="molecule type" value="Genomic_DNA"/>
</dbReference>
<keyword evidence="3" id="KW-1185">Reference proteome</keyword>